<dbReference type="EMBL" id="CP033219">
    <property type="protein sequence ID" value="AZV76914.1"/>
    <property type="molecule type" value="Genomic_DNA"/>
</dbReference>
<dbReference type="PROSITE" id="PS50208">
    <property type="entry name" value="CASPASE_P20"/>
    <property type="match status" value="1"/>
</dbReference>
<evidence type="ECO:0000259" key="2">
    <source>
        <dbReference type="PROSITE" id="PS50208"/>
    </source>
</evidence>
<dbReference type="InterPro" id="IPR001309">
    <property type="entry name" value="Pept_C14_p20"/>
</dbReference>
<keyword evidence="4" id="KW-1185">Reference proteome</keyword>
<evidence type="ECO:0000313" key="3">
    <source>
        <dbReference type="EMBL" id="AZV76914.1"/>
    </source>
</evidence>
<feature type="domain" description="Caspase family p20" evidence="2">
    <location>
        <begin position="51"/>
        <end position="128"/>
    </location>
</feature>
<gene>
    <name evidence="3" type="ORF">EBB79_02710</name>
</gene>
<name>A0A3T0MYS1_9RHOB</name>
<dbReference type="PANTHER" id="PTHR22576:SF37">
    <property type="entry name" value="MUCOSA-ASSOCIATED LYMPHOID TISSUE LYMPHOMA TRANSLOCATION PROTEIN 1"/>
    <property type="match status" value="1"/>
</dbReference>
<organism evidence="3 4">
    <name type="scientific">Parasedimentitalea marina</name>
    <dbReference type="NCBI Taxonomy" id="2483033"/>
    <lineage>
        <taxon>Bacteria</taxon>
        <taxon>Pseudomonadati</taxon>
        <taxon>Pseudomonadota</taxon>
        <taxon>Alphaproteobacteria</taxon>
        <taxon>Rhodobacterales</taxon>
        <taxon>Paracoccaceae</taxon>
        <taxon>Parasedimentitalea</taxon>
    </lineage>
</organism>
<dbReference type="InterPro" id="IPR006597">
    <property type="entry name" value="Sel1-like"/>
</dbReference>
<dbReference type="Proteomes" id="UP000283063">
    <property type="component" value="Chromosome"/>
</dbReference>
<keyword evidence="1" id="KW-0732">Signal</keyword>
<dbReference type="AlphaFoldDB" id="A0A3T0MYS1"/>
<dbReference type="OrthoDB" id="5321503at2"/>
<dbReference type="Gene3D" id="1.25.40.10">
    <property type="entry name" value="Tetratricopeptide repeat domain"/>
    <property type="match status" value="2"/>
</dbReference>
<dbReference type="RefSeq" id="WP_127747414.1">
    <property type="nucleotide sequence ID" value="NZ_CP033219.1"/>
</dbReference>
<protein>
    <submittedName>
        <fullName evidence="3">Peptidase C14, caspase catalytic subunit p20</fullName>
    </submittedName>
</protein>
<reference evidence="3 4" key="1">
    <citation type="submission" date="2018-10" db="EMBL/GenBank/DDBJ databases">
        <title>Parasedimentitalea marina sp. nov., a psychrophilic bacterium isolated from deep seawater of the New Britain Trench.</title>
        <authorList>
            <person name="Cao J."/>
        </authorList>
    </citation>
    <scope>NUCLEOTIDE SEQUENCE [LARGE SCALE GENOMIC DNA]</scope>
    <source>
        <strain evidence="3 4">W43</strain>
    </source>
</reference>
<proteinExistence type="predicted"/>
<dbReference type="InterPro" id="IPR011990">
    <property type="entry name" value="TPR-like_helical_dom_sf"/>
</dbReference>
<feature type="chain" id="PRO_5019565438" evidence="1">
    <location>
        <begin position="29"/>
        <end position="789"/>
    </location>
</feature>
<dbReference type="KEGG" id="sedi:EBB79_02710"/>
<dbReference type="Gene3D" id="3.40.50.1460">
    <property type="match status" value="1"/>
</dbReference>
<evidence type="ECO:0000313" key="4">
    <source>
        <dbReference type="Proteomes" id="UP000283063"/>
    </source>
</evidence>
<dbReference type="InterPro" id="IPR011600">
    <property type="entry name" value="Pept_C14_caspase"/>
</dbReference>
<dbReference type="PANTHER" id="PTHR22576">
    <property type="entry name" value="MUCOSA ASSOCIATED LYMPHOID TISSUE LYMPHOMA TRANSLOCATION PROTEIN 1/PARACASPASE"/>
    <property type="match status" value="1"/>
</dbReference>
<feature type="signal peptide" evidence="1">
    <location>
        <begin position="1"/>
        <end position="28"/>
    </location>
</feature>
<dbReference type="InterPro" id="IPR029030">
    <property type="entry name" value="Caspase-like_dom_sf"/>
</dbReference>
<dbReference type="SMART" id="SM00671">
    <property type="entry name" value="SEL1"/>
    <property type="match status" value="4"/>
</dbReference>
<dbReference type="SUPFAM" id="SSF52129">
    <property type="entry name" value="Caspase-like"/>
    <property type="match status" value="1"/>
</dbReference>
<evidence type="ECO:0000256" key="1">
    <source>
        <dbReference type="SAM" id="SignalP"/>
    </source>
</evidence>
<accession>A0A3T0MYS1</accession>
<dbReference type="SUPFAM" id="SSF81901">
    <property type="entry name" value="HCP-like"/>
    <property type="match status" value="1"/>
</dbReference>
<sequence>MTRRPNQSTFAALNLAIITLAISPQGLAATTDTTAPALSTTAFEKPKSTGATEIAVVVGIQNYTHVTDLTNTLNDAQAMSAMLKSFGYTVYEGYDLDKRGFETLLRQAALNIRVGGQVFFYYAGHGIQLGRRNYLLTSDAALTDIHDLPFQSVTLDRVSAILGGKANSQILMLDSCRDNPVPDIKVTADIGAELFEAREGFDVFRPPLNTLVAFSTSPGATALDGEPGFNSPYTASVIRQFPARPQDDAITILSAVRGEVYKLTDSTQVTWESSTLTEKLFVRPSTQAIDIQPNDGGNRGLSLVETPQFMTISAPLGRSLELAPEILPFLSPGTEVSITTRPQSGVSSIEQSTGKALSLSYTPKLDEIASNNTPNVNRVDSMVLRLAQGEDERNITLNLEMVASPCDLEAGDLLDLQGVGLYRFPNEIDVAAAETACRAATVQAPEIGRFHYQLGRALQGQGRLTEAFAAFQTAADLGHVRAYNALAYLMISPNLDRNVVAIPFDQQSANDLWDKGITAGDPFSMHARGKRLLHSSTSLDDHRRGFELLSRAVELGHTYSLNELGVFYLWGPKELTQPKRGLSYLNASAERGDIYGMANLGYVYRDGIAGLSKDPAAARDLWAQAAELGHPTAPAEIARMIMQGDLPDSDAVEALSWNDMGLQRGDAWAGANGAWIALNKLSSRIPTHSVVSRAGKVLALNNPEAGAAAQKLLGELTDSDINAGTQAILQSLGSNVTRDGQFGPASRRALNNAAIKAGLSLKSPENAIDRLRFAAQIHWALNPIRQDLF</sequence>
<dbReference type="GO" id="GO:0006508">
    <property type="term" value="P:proteolysis"/>
    <property type="evidence" value="ECO:0007669"/>
    <property type="project" value="InterPro"/>
</dbReference>
<dbReference type="GO" id="GO:0004197">
    <property type="term" value="F:cysteine-type endopeptidase activity"/>
    <property type="evidence" value="ECO:0007669"/>
    <property type="project" value="InterPro"/>
</dbReference>
<dbReference type="Pfam" id="PF08238">
    <property type="entry name" value="Sel1"/>
    <property type="match status" value="3"/>
</dbReference>
<dbReference type="Pfam" id="PF00656">
    <property type="entry name" value="Peptidase_C14"/>
    <property type="match status" value="1"/>
</dbReference>
<dbReference type="InterPro" id="IPR052039">
    <property type="entry name" value="Caspase-related_regulators"/>
</dbReference>